<sequence length="232" mass="26312">MNQTGAKILIIDDEPAIQKLLRLTLKAHGYQIIEASSGEKGMMNAGMNRPDLIILDLGLPDMSGLEVLKNLREWTQVPIIVLTVQEDERDKVTALDLGADDYMVKPFGMNELLARIRVALRHASQTVDEPVIELKGIRIDFVQRKVELHGKTIKLTPIEYDLLKILMQNAGKVVTHKQLLTQIWGNVDYNNSTHYLRVYIGHLRKKIETDSTQPLYIVTEPGIGYRFVAEQD</sequence>
<dbReference type="Pfam" id="PF00486">
    <property type="entry name" value="Trans_reg_C"/>
    <property type="match status" value="1"/>
</dbReference>
<dbReference type="RefSeq" id="WP_203115183.1">
    <property type="nucleotide sequence ID" value="NZ_JAURUO010000014.1"/>
</dbReference>
<organism evidence="10 11">
    <name type="scientific">Alicyclobacillus tolerans</name>
    <dbReference type="NCBI Taxonomy" id="90970"/>
    <lineage>
        <taxon>Bacteria</taxon>
        <taxon>Bacillati</taxon>
        <taxon>Bacillota</taxon>
        <taxon>Bacilli</taxon>
        <taxon>Bacillales</taxon>
        <taxon>Alicyclobacillaceae</taxon>
        <taxon>Alicyclobacillus</taxon>
    </lineage>
</organism>
<evidence type="ECO:0000256" key="1">
    <source>
        <dbReference type="ARBA" id="ARBA00022553"/>
    </source>
</evidence>
<gene>
    <name evidence="10" type="ORF">J2S04_002378</name>
</gene>
<keyword evidence="1 6" id="KW-0597">Phosphoprotein</keyword>
<evidence type="ECO:0000256" key="3">
    <source>
        <dbReference type="ARBA" id="ARBA00023015"/>
    </source>
</evidence>
<evidence type="ECO:0000259" key="9">
    <source>
        <dbReference type="PROSITE" id="PS51755"/>
    </source>
</evidence>
<reference evidence="10 11" key="1">
    <citation type="submission" date="2023-07" db="EMBL/GenBank/DDBJ databases">
        <title>Genomic Encyclopedia of Type Strains, Phase IV (KMG-IV): sequencing the most valuable type-strain genomes for metagenomic binning, comparative biology and taxonomic classification.</title>
        <authorList>
            <person name="Goeker M."/>
        </authorList>
    </citation>
    <scope>NUCLEOTIDE SEQUENCE [LARGE SCALE GENOMIC DNA]</scope>
    <source>
        <strain evidence="10 11">DSM 25924</strain>
    </source>
</reference>
<dbReference type="InterPro" id="IPR039420">
    <property type="entry name" value="WalR-like"/>
</dbReference>
<dbReference type="SMART" id="SM00862">
    <property type="entry name" value="Trans_reg_C"/>
    <property type="match status" value="1"/>
</dbReference>
<evidence type="ECO:0000313" key="11">
    <source>
        <dbReference type="Proteomes" id="UP001229209"/>
    </source>
</evidence>
<dbReference type="CDD" id="cd00383">
    <property type="entry name" value="trans_reg_C"/>
    <property type="match status" value="1"/>
</dbReference>
<name>A0ABT9LYQ3_9BACL</name>
<dbReference type="PROSITE" id="PS50110">
    <property type="entry name" value="RESPONSE_REGULATORY"/>
    <property type="match status" value="1"/>
</dbReference>
<feature type="modified residue" description="4-aspartylphosphate" evidence="6">
    <location>
        <position position="56"/>
    </location>
</feature>
<accession>A0ABT9LYQ3</accession>
<feature type="DNA-binding region" description="OmpR/PhoB-type" evidence="7">
    <location>
        <begin position="129"/>
        <end position="229"/>
    </location>
</feature>
<dbReference type="Proteomes" id="UP001229209">
    <property type="component" value="Unassembled WGS sequence"/>
</dbReference>
<feature type="domain" description="OmpR/PhoB-type" evidence="9">
    <location>
        <begin position="129"/>
        <end position="229"/>
    </location>
</feature>
<comment type="caution">
    <text evidence="10">The sequence shown here is derived from an EMBL/GenBank/DDBJ whole genome shotgun (WGS) entry which is preliminary data.</text>
</comment>
<dbReference type="PANTHER" id="PTHR48111:SF50">
    <property type="entry name" value="KDP OPERON TRANSCRIPTIONAL REGULATORY PROTEIN KDPE"/>
    <property type="match status" value="1"/>
</dbReference>
<dbReference type="EMBL" id="JAURUO010000014">
    <property type="protein sequence ID" value="MDP9729405.1"/>
    <property type="molecule type" value="Genomic_DNA"/>
</dbReference>
<dbReference type="SMART" id="SM00448">
    <property type="entry name" value="REC"/>
    <property type="match status" value="1"/>
</dbReference>
<keyword evidence="2" id="KW-0902">Two-component regulatory system</keyword>
<dbReference type="InterPro" id="IPR036388">
    <property type="entry name" value="WH-like_DNA-bd_sf"/>
</dbReference>
<dbReference type="PANTHER" id="PTHR48111">
    <property type="entry name" value="REGULATOR OF RPOS"/>
    <property type="match status" value="1"/>
</dbReference>
<evidence type="ECO:0000313" key="10">
    <source>
        <dbReference type="EMBL" id="MDP9729405.1"/>
    </source>
</evidence>
<dbReference type="InterPro" id="IPR001867">
    <property type="entry name" value="OmpR/PhoB-type_DNA-bd"/>
</dbReference>
<keyword evidence="11" id="KW-1185">Reference proteome</keyword>
<feature type="domain" description="Response regulatory" evidence="8">
    <location>
        <begin position="7"/>
        <end position="120"/>
    </location>
</feature>
<evidence type="ECO:0000259" key="8">
    <source>
        <dbReference type="PROSITE" id="PS50110"/>
    </source>
</evidence>
<dbReference type="Gene3D" id="6.10.250.690">
    <property type="match status" value="1"/>
</dbReference>
<dbReference type="Pfam" id="PF00072">
    <property type="entry name" value="Response_reg"/>
    <property type="match status" value="1"/>
</dbReference>
<dbReference type="SUPFAM" id="SSF52172">
    <property type="entry name" value="CheY-like"/>
    <property type="match status" value="1"/>
</dbReference>
<protein>
    <submittedName>
        <fullName evidence="10">Two-component system KDP operon response regulator KdpE</fullName>
    </submittedName>
</protein>
<evidence type="ECO:0000256" key="7">
    <source>
        <dbReference type="PROSITE-ProRule" id="PRU01091"/>
    </source>
</evidence>
<dbReference type="Gene3D" id="3.40.50.2300">
    <property type="match status" value="1"/>
</dbReference>
<proteinExistence type="predicted"/>
<evidence type="ECO:0000256" key="5">
    <source>
        <dbReference type="ARBA" id="ARBA00023163"/>
    </source>
</evidence>
<keyword evidence="3" id="KW-0805">Transcription regulation</keyword>
<evidence type="ECO:0000256" key="6">
    <source>
        <dbReference type="PROSITE-ProRule" id="PRU00169"/>
    </source>
</evidence>
<dbReference type="Gene3D" id="1.10.10.10">
    <property type="entry name" value="Winged helix-like DNA-binding domain superfamily/Winged helix DNA-binding domain"/>
    <property type="match status" value="1"/>
</dbReference>
<dbReference type="CDD" id="cd17620">
    <property type="entry name" value="REC_OmpR_KdpE-like"/>
    <property type="match status" value="1"/>
</dbReference>
<dbReference type="InterPro" id="IPR001789">
    <property type="entry name" value="Sig_transdc_resp-reg_receiver"/>
</dbReference>
<keyword evidence="4 7" id="KW-0238">DNA-binding</keyword>
<evidence type="ECO:0000256" key="2">
    <source>
        <dbReference type="ARBA" id="ARBA00023012"/>
    </source>
</evidence>
<dbReference type="PROSITE" id="PS51755">
    <property type="entry name" value="OMPR_PHOB"/>
    <property type="match status" value="1"/>
</dbReference>
<dbReference type="InterPro" id="IPR011006">
    <property type="entry name" value="CheY-like_superfamily"/>
</dbReference>
<evidence type="ECO:0000256" key="4">
    <source>
        <dbReference type="ARBA" id="ARBA00023125"/>
    </source>
</evidence>
<keyword evidence="5" id="KW-0804">Transcription</keyword>